<evidence type="ECO:0000313" key="11">
    <source>
        <dbReference type="Proteomes" id="UP000292082"/>
    </source>
</evidence>
<evidence type="ECO:0000256" key="3">
    <source>
        <dbReference type="ARBA" id="ARBA00012756"/>
    </source>
</evidence>
<comment type="catalytic activity">
    <reaction evidence="1">
        <text>Hydrolysis of terminal non-reducing beta-D-galactose residues in beta-D-galactosides.</text>
        <dbReference type="EC" id="3.2.1.23"/>
    </reaction>
</comment>
<dbReference type="Gene3D" id="2.102.20.10">
    <property type="entry name" value="Beta-galactosidase, domain 2"/>
    <property type="match status" value="1"/>
</dbReference>
<dbReference type="Pfam" id="PF01301">
    <property type="entry name" value="Glyco_hydro_35"/>
    <property type="match status" value="1"/>
</dbReference>
<dbReference type="Gene3D" id="2.60.390.10">
    <property type="entry name" value="Beta-galactosidase, domain 3"/>
    <property type="match status" value="1"/>
</dbReference>
<evidence type="ECO:0000256" key="4">
    <source>
        <dbReference type="ARBA" id="ARBA00022729"/>
    </source>
</evidence>
<dbReference type="SUPFAM" id="SSF51445">
    <property type="entry name" value="(Trans)glycosidases"/>
    <property type="match status" value="1"/>
</dbReference>
<feature type="domain" description="Beta-galactosidase" evidence="9">
    <location>
        <begin position="419"/>
        <end position="585"/>
    </location>
</feature>
<dbReference type="GO" id="GO:0005975">
    <property type="term" value="P:carbohydrate metabolic process"/>
    <property type="evidence" value="ECO:0007669"/>
    <property type="project" value="InterPro"/>
</dbReference>
<organism evidence="10 11">
    <name type="scientific">Dichomitus squalens</name>
    <dbReference type="NCBI Taxonomy" id="114155"/>
    <lineage>
        <taxon>Eukaryota</taxon>
        <taxon>Fungi</taxon>
        <taxon>Dikarya</taxon>
        <taxon>Basidiomycota</taxon>
        <taxon>Agaricomycotina</taxon>
        <taxon>Agaricomycetes</taxon>
        <taxon>Polyporales</taxon>
        <taxon>Polyporaceae</taxon>
        <taxon>Dichomitus</taxon>
    </lineage>
</organism>
<evidence type="ECO:0000256" key="1">
    <source>
        <dbReference type="ARBA" id="ARBA00001412"/>
    </source>
</evidence>
<dbReference type="InterPro" id="IPR025972">
    <property type="entry name" value="BetaGal_dom3"/>
</dbReference>
<dbReference type="Gene3D" id="3.20.20.80">
    <property type="entry name" value="Glycosidases"/>
    <property type="match status" value="1"/>
</dbReference>
<evidence type="ECO:0000256" key="5">
    <source>
        <dbReference type="ARBA" id="ARBA00022801"/>
    </source>
</evidence>
<evidence type="ECO:0000256" key="2">
    <source>
        <dbReference type="ARBA" id="ARBA00009809"/>
    </source>
</evidence>
<dbReference type="InterPro" id="IPR017853">
    <property type="entry name" value="GH"/>
</dbReference>
<dbReference type="EC" id="3.2.1.23" evidence="3"/>
<dbReference type="InterPro" id="IPR025300">
    <property type="entry name" value="BetaGal_jelly_roll_dom"/>
</dbReference>
<dbReference type="SUPFAM" id="SSF117100">
    <property type="entry name" value="Beta-galactosidase LacA, domain 3"/>
    <property type="match status" value="1"/>
</dbReference>
<evidence type="ECO:0000259" key="9">
    <source>
        <dbReference type="SMART" id="SM01029"/>
    </source>
</evidence>
<keyword evidence="4" id="KW-0732">Signal</keyword>
<evidence type="ECO:0000256" key="8">
    <source>
        <dbReference type="RuleBase" id="RU003679"/>
    </source>
</evidence>
<dbReference type="InterPro" id="IPR037110">
    <property type="entry name" value="Betagal_dom2_sf"/>
</dbReference>
<dbReference type="InterPro" id="IPR036833">
    <property type="entry name" value="BetaGal_dom3_sf"/>
</dbReference>
<evidence type="ECO:0000256" key="6">
    <source>
        <dbReference type="ARBA" id="ARBA00023180"/>
    </source>
</evidence>
<dbReference type="EMBL" id="ML145163">
    <property type="protein sequence ID" value="TBU55758.1"/>
    <property type="molecule type" value="Genomic_DNA"/>
</dbReference>
<dbReference type="FunFam" id="3.20.20.80:FF:000040">
    <property type="entry name" value="Beta-galactosidase A"/>
    <property type="match status" value="1"/>
</dbReference>
<dbReference type="SUPFAM" id="SSF49785">
    <property type="entry name" value="Galactose-binding domain-like"/>
    <property type="match status" value="2"/>
</dbReference>
<keyword evidence="11" id="KW-1185">Reference proteome</keyword>
<dbReference type="PRINTS" id="PR00742">
    <property type="entry name" value="GLHYDRLASE35"/>
</dbReference>
<comment type="similarity">
    <text evidence="2 8">Belongs to the glycosyl hydrolase 35 family.</text>
</comment>
<dbReference type="InterPro" id="IPR031330">
    <property type="entry name" value="Gly_Hdrlase_35_cat"/>
</dbReference>
<dbReference type="InterPro" id="IPR001944">
    <property type="entry name" value="Glycoside_Hdrlase_35"/>
</dbReference>
<dbReference type="SUPFAM" id="SSF51011">
    <property type="entry name" value="Glycosyl hydrolase domain"/>
    <property type="match status" value="1"/>
</dbReference>
<dbReference type="Proteomes" id="UP000292082">
    <property type="component" value="Unassembled WGS sequence"/>
</dbReference>
<protein>
    <recommendedName>
        <fullName evidence="3">beta-galactosidase</fullName>
        <ecNumber evidence="3">3.2.1.23</ecNumber>
    </recommendedName>
</protein>
<name>A0A4V2K7D6_9APHY</name>
<proteinExistence type="inferred from homology"/>
<accession>A0A4V2K7D6</accession>
<evidence type="ECO:0000313" key="10">
    <source>
        <dbReference type="EMBL" id="TBU55758.1"/>
    </source>
</evidence>
<dbReference type="SMART" id="SM01029">
    <property type="entry name" value="BetaGal_dom2"/>
    <property type="match status" value="1"/>
</dbReference>
<sequence>MHQYILEVARITEVEGAGAMFQLLSTVWARLRPALLVSLLVAWSSILCSKTSPSVFEGTSAVVAANPPRQSNGFTDVVQWDNYTLFLHDQRLFIHAGEFHTFRLPVPELWLDIFQKMVAAGFNGVSIYIHMGVINPSPGILDFNDWRSLQAIYEAAKVAGIFVILRPGPYINGETTSGGIAHWITSQVAGTVRTNATDWTAAYQPYISGIINESVHYQVTEGGPLLAVQIDNENRNSPDPSTEEYFAQLENQYREGGIVVPLTYNDPGMRSGFINGTGHVDIYGLDAYPQGFNCSTPRTWSHVTTNYHQYHEANNPSEPWYMPEFQGGSFDPWGGPGYDACELLTGPDFQDVFYKHNWAANVKMISYYMLYGGTSWGGIPFPGVYTSYDYGSSIRENRALTDKFDEVKRQGMFIRSSPQFLKTDWIGNSSLGIPGVTLNGSAAFVTSLRNPDSNTWFHVTRQADSTSTANISFTLTVPTSQGMLTLPRTTDSIALNGRQSKLIITDYSFGVHGSLLYSTASVFFAGTIGSRDVLFLYGFADQSHEFALNMTGNGVRTSSSRVQFGTSDTINDLTTVAIVPGSAGLLTIWDSDKQLILFSEPVTAASFWAPAIRAETSSTVAGLESYWWFGTNTTVLVGGPYLVRNATLSRDRNTLALRGDLNVSVPLIVIAPPSVRAVSWNGNPVAMRSDGRGVLTGNLQLNADIENAKVPRLKGWRYKDSLPEIQPGFDDSDWVVANHTTTNIFQKPLFGDGRVLYGCDYGFCENTVLWRGHFNGTGSETSVNLTIYGGTFFASSVWINDKFIGTVTSSADHVNGLFPFPEGAVITGLNNVITVIQENMGNDEQANIKPARGIAGFQLDSGNFTAWKVQGKIGGYTNYPDKVRGVLNEGGLFGERHGWHLPGFDTSDWTLRDLAEGLPGSSAGVGFFVTTFDLAFPEDTDPFVSFQFEMKNTQPYRALLFVNGWMFGKRVANLGPQTKFPVPPGILDCNGKNTVAIVLWALEDTSVFPTLDLIVDDVLHGGVGPIPLHSPAWKLRE</sequence>
<dbReference type="Pfam" id="PF10435">
    <property type="entry name" value="BetaGal_dom2"/>
    <property type="match status" value="1"/>
</dbReference>
<gene>
    <name evidence="10" type="ORF">BD310DRAFT_856119</name>
</gene>
<dbReference type="Pfam" id="PF13364">
    <property type="entry name" value="BetaGal_ABD2"/>
    <property type="match status" value="2"/>
</dbReference>
<keyword evidence="7" id="KW-0326">Glycosidase</keyword>
<dbReference type="InterPro" id="IPR018954">
    <property type="entry name" value="Betagal_dom2"/>
</dbReference>
<dbReference type="InterPro" id="IPR008979">
    <property type="entry name" value="Galactose-bd-like_sf"/>
</dbReference>
<dbReference type="Gene3D" id="2.60.120.260">
    <property type="entry name" value="Galactose-binding domain-like"/>
    <property type="match status" value="2"/>
</dbReference>
<dbReference type="STRING" id="114155.A0A4V2K7D6"/>
<reference evidence="10 11" key="1">
    <citation type="submission" date="2019-01" db="EMBL/GenBank/DDBJ databases">
        <title>Draft genome sequences of three monokaryotic isolates of the white-rot basidiomycete fungus Dichomitus squalens.</title>
        <authorList>
            <consortium name="DOE Joint Genome Institute"/>
            <person name="Lopez S.C."/>
            <person name="Andreopoulos B."/>
            <person name="Pangilinan J."/>
            <person name="Lipzen A."/>
            <person name="Riley R."/>
            <person name="Ahrendt S."/>
            <person name="Ng V."/>
            <person name="Barry K."/>
            <person name="Daum C."/>
            <person name="Grigoriev I.V."/>
            <person name="Hilden K.S."/>
            <person name="Makela M.R."/>
            <person name="de Vries R.P."/>
        </authorList>
    </citation>
    <scope>NUCLEOTIDE SEQUENCE [LARGE SCALE GENOMIC DNA]</scope>
    <source>
        <strain evidence="10 11">CBS 464.89</strain>
    </source>
</reference>
<evidence type="ECO:0000256" key="7">
    <source>
        <dbReference type="ARBA" id="ARBA00023295"/>
    </source>
</evidence>
<dbReference type="GO" id="GO:0004565">
    <property type="term" value="F:beta-galactosidase activity"/>
    <property type="evidence" value="ECO:0007669"/>
    <property type="project" value="UniProtKB-EC"/>
</dbReference>
<keyword evidence="6" id="KW-0325">Glycoprotein</keyword>
<dbReference type="PANTHER" id="PTHR23421">
    <property type="entry name" value="BETA-GALACTOSIDASE RELATED"/>
    <property type="match status" value="1"/>
</dbReference>
<dbReference type="AlphaFoldDB" id="A0A4V2K7D6"/>
<keyword evidence="5 10" id="KW-0378">Hydrolase</keyword>
<dbReference type="Pfam" id="PF13363">
    <property type="entry name" value="BetaGal_dom3"/>
    <property type="match status" value="1"/>
</dbReference>